<sequence>MSPNDPTCGPGSEPGTVDEEHELSALPTSTPALWALLADVLQALQRAGEGPRLEGAHDWRLQPTDHTPGIRRTPEHGTWQRMVTWNSDSACRWTAVQGGSWQWPGLARLAAAGDVADQARTLLERDEAYANGDRTDSSGDLDCDAWDLLKKLVRAV</sequence>
<feature type="region of interest" description="Disordered" evidence="1">
    <location>
        <begin position="1"/>
        <end position="24"/>
    </location>
</feature>
<dbReference type="EMBL" id="CP109135">
    <property type="protein sequence ID" value="WSD11746.1"/>
    <property type="molecule type" value="Genomic_DNA"/>
</dbReference>
<dbReference type="Proteomes" id="UP001340816">
    <property type="component" value="Chromosome"/>
</dbReference>
<evidence type="ECO:0000313" key="4">
    <source>
        <dbReference type="Proteomes" id="UP001340816"/>
    </source>
</evidence>
<accession>A0ABZ1HUH1</accession>
<name>A0ABZ1HUH1_STRPH</name>
<dbReference type="EMBL" id="CP109135">
    <property type="protein sequence ID" value="WSD21303.1"/>
    <property type="molecule type" value="Genomic_DNA"/>
</dbReference>
<evidence type="ECO:0000313" key="2">
    <source>
        <dbReference type="EMBL" id="WSD11746.1"/>
    </source>
</evidence>
<proteinExistence type="predicted"/>
<protein>
    <submittedName>
        <fullName evidence="3">Uncharacterized protein</fullName>
    </submittedName>
</protein>
<reference evidence="3 4" key="1">
    <citation type="submission" date="2022-10" db="EMBL/GenBank/DDBJ databases">
        <title>The complete genomes of actinobacterial strains from the NBC collection.</title>
        <authorList>
            <person name="Joergensen T.S."/>
            <person name="Alvarez Arevalo M."/>
            <person name="Sterndorff E.B."/>
            <person name="Faurdal D."/>
            <person name="Vuksanovic O."/>
            <person name="Mourched A.-S."/>
            <person name="Charusanti P."/>
            <person name="Shaw S."/>
            <person name="Blin K."/>
            <person name="Weber T."/>
        </authorList>
    </citation>
    <scope>NUCLEOTIDE SEQUENCE [LARGE SCALE GENOMIC DNA]</scope>
    <source>
        <strain evidence="3 4">NBC 01752</strain>
    </source>
</reference>
<evidence type="ECO:0000313" key="3">
    <source>
        <dbReference type="EMBL" id="WSD21303.1"/>
    </source>
</evidence>
<gene>
    <name evidence="2" type="ORF">OHB35_00095</name>
    <name evidence="3" type="ORF">OHB35_53240</name>
</gene>
<dbReference type="RefSeq" id="WP_326757331.1">
    <property type="nucleotide sequence ID" value="NZ_CP109135.1"/>
</dbReference>
<organism evidence="3 4">
    <name type="scientific">Streptomyces phaeochromogenes</name>
    <dbReference type="NCBI Taxonomy" id="1923"/>
    <lineage>
        <taxon>Bacteria</taxon>
        <taxon>Bacillati</taxon>
        <taxon>Actinomycetota</taxon>
        <taxon>Actinomycetes</taxon>
        <taxon>Kitasatosporales</taxon>
        <taxon>Streptomycetaceae</taxon>
        <taxon>Streptomyces</taxon>
        <taxon>Streptomyces phaeochromogenes group</taxon>
    </lineage>
</organism>
<keyword evidence="4" id="KW-1185">Reference proteome</keyword>
<evidence type="ECO:0000256" key="1">
    <source>
        <dbReference type="SAM" id="MobiDB-lite"/>
    </source>
</evidence>
<feature type="region of interest" description="Disordered" evidence="1">
    <location>
        <begin position="55"/>
        <end position="76"/>
    </location>
</feature>